<protein>
    <submittedName>
        <fullName evidence="1">TolC family protein</fullName>
    </submittedName>
</protein>
<dbReference type="EMBL" id="JABFCR010000020">
    <property type="protein sequence ID" value="NNU33791.1"/>
    <property type="molecule type" value="Genomic_DNA"/>
</dbReference>
<sequence>MNIFDGFNQTRKERNAKIQIDNAIVDVKQARLNVEAQISSLYVSYLSGLDLVKLGQSNVAIAKRNPRYH</sequence>
<proteinExistence type="predicted"/>
<evidence type="ECO:0000313" key="1">
    <source>
        <dbReference type="EMBL" id="NNU33791.1"/>
    </source>
</evidence>
<evidence type="ECO:0000313" key="2">
    <source>
        <dbReference type="Proteomes" id="UP000566071"/>
    </source>
</evidence>
<dbReference type="SUPFAM" id="SSF56954">
    <property type="entry name" value="Outer membrane efflux proteins (OEP)"/>
    <property type="match status" value="1"/>
</dbReference>
<dbReference type="Proteomes" id="UP000566071">
    <property type="component" value="Unassembled WGS sequence"/>
</dbReference>
<reference evidence="1 2" key="1">
    <citation type="submission" date="2020-05" db="EMBL/GenBank/DDBJ databases">
        <authorList>
            <person name="Khan S.A."/>
            <person name="Jeon C.O."/>
            <person name="Chun B.H."/>
        </authorList>
    </citation>
    <scope>NUCLEOTIDE SEQUENCE [LARGE SCALE GENOMIC DNA]</scope>
    <source>
        <strain evidence="1 2">S1162</strain>
    </source>
</reference>
<organism evidence="1 2">
    <name type="scientific">Mucilaginibacter humi</name>
    <dbReference type="NCBI Taxonomy" id="2732510"/>
    <lineage>
        <taxon>Bacteria</taxon>
        <taxon>Pseudomonadati</taxon>
        <taxon>Bacteroidota</taxon>
        <taxon>Sphingobacteriia</taxon>
        <taxon>Sphingobacteriales</taxon>
        <taxon>Sphingobacteriaceae</taxon>
        <taxon>Mucilaginibacter</taxon>
    </lineage>
</organism>
<gene>
    <name evidence="1" type="ORF">HK413_05900</name>
</gene>
<comment type="caution">
    <text evidence="1">The sequence shown here is derived from an EMBL/GenBank/DDBJ whole genome shotgun (WGS) entry which is preliminary data.</text>
</comment>
<accession>A0ABX1W0P7</accession>
<keyword evidence="2" id="KW-1185">Reference proteome</keyword>
<name>A0ABX1W0P7_9SPHI</name>
<dbReference type="Gene3D" id="1.20.1600.10">
    <property type="entry name" value="Outer membrane efflux proteins (OEP)"/>
    <property type="match status" value="1"/>
</dbReference>